<dbReference type="InterPro" id="IPR033892">
    <property type="entry name" value="FNR_bac"/>
</dbReference>
<dbReference type="PRINTS" id="PR00410">
    <property type="entry name" value="PHEHYDRXLASE"/>
</dbReference>
<evidence type="ECO:0000313" key="8">
    <source>
        <dbReference type="Proteomes" id="UP000054618"/>
    </source>
</evidence>
<dbReference type="SUPFAM" id="SSF52343">
    <property type="entry name" value="Ferredoxin reductase-like, C-terminal NADP-linked domain"/>
    <property type="match status" value="1"/>
</dbReference>
<dbReference type="Gene3D" id="3.40.50.80">
    <property type="entry name" value="Nucleotide-binding domain of ferredoxin-NADP reductase (FNR) module"/>
    <property type="match status" value="1"/>
</dbReference>
<dbReference type="Pfam" id="PF00970">
    <property type="entry name" value="FAD_binding_6"/>
    <property type="match status" value="1"/>
</dbReference>
<evidence type="ECO:0000256" key="2">
    <source>
        <dbReference type="ARBA" id="ARBA00013223"/>
    </source>
</evidence>
<reference evidence="7 8" key="1">
    <citation type="submission" date="2015-11" db="EMBL/GenBank/DDBJ databases">
        <title>Genomic analysis of 38 Legionella species identifies large and diverse effector repertoires.</title>
        <authorList>
            <person name="Burstein D."/>
            <person name="Amaro F."/>
            <person name="Zusman T."/>
            <person name="Lifshitz Z."/>
            <person name="Cohen O."/>
            <person name="Gilbert J.A."/>
            <person name="Pupko T."/>
            <person name="Shuman H.A."/>
            <person name="Segal G."/>
        </authorList>
    </citation>
    <scope>NUCLEOTIDE SEQUENCE [LARGE SCALE GENOMIC DNA]</scope>
    <source>
        <strain evidence="7 8">CDC#1442-AUS-E</strain>
    </source>
</reference>
<evidence type="ECO:0000256" key="1">
    <source>
        <dbReference type="ARBA" id="ARBA00008312"/>
    </source>
</evidence>
<keyword evidence="3" id="KW-0547">Nucleotide-binding</keyword>
<dbReference type="Gene3D" id="2.40.30.10">
    <property type="entry name" value="Translation factors"/>
    <property type="match status" value="1"/>
</dbReference>
<evidence type="ECO:0000313" key="7">
    <source>
        <dbReference type="EMBL" id="KTD47398.1"/>
    </source>
</evidence>
<dbReference type="STRING" id="45073.Lqui_2324"/>
<comment type="caution">
    <text evidence="7">The sequence shown here is derived from an EMBL/GenBank/DDBJ whole genome shotgun (WGS) entry which is preliminary data.</text>
</comment>
<dbReference type="RefSeq" id="WP_058508412.1">
    <property type="nucleotide sequence ID" value="NZ_CAAAIK010000026.1"/>
</dbReference>
<evidence type="ECO:0000256" key="3">
    <source>
        <dbReference type="ARBA" id="ARBA00022741"/>
    </source>
</evidence>
<dbReference type="InterPro" id="IPR017927">
    <property type="entry name" value="FAD-bd_FR_type"/>
</dbReference>
<dbReference type="InterPro" id="IPR001433">
    <property type="entry name" value="OxRdtase_FAD/NAD-bd"/>
</dbReference>
<protein>
    <recommendedName>
        <fullName evidence="2">ferredoxin--NADP(+) reductase</fullName>
        <ecNumber evidence="2">1.18.1.2</ecNumber>
    </recommendedName>
</protein>
<dbReference type="InterPro" id="IPR017938">
    <property type="entry name" value="Riboflavin_synthase-like_b-brl"/>
</dbReference>
<evidence type="ECO:0000256" key="5">
    <source>
        <dbReference type="ARBA" id="ARBA00047776"/>
    </source>
</evidence>
<dbReference type="SUPFAM" id="SSF63380">
    <property type="entry name" value="Riboflavin synthase domain-like"/>
    <property type="match status" value="1"/>
</dbReference>
<dbReference type="PRINTS" id="PR00371">
    <property type="entry name" value="FPNCR"/>
</dbReference>
<dbReference type="PATRIC" id="fig|45073.5.peg.2454"/>
<gene>
    <name evidence="7" type="ORF">Lqui_2324</name>
</gene>
<dbReference type="Proteomes" id="UP000054618">
    <property type="component" value="Unassembled WGS sequence"/>
</dbReference>
<dbReference type="EC" id="1.18.1.2" evidence="2"/>
<dbReference type="PANTHER" id="PTHR47354:SF5">
    <property type="entry name" value="PROTEIN RFBI"/>
    <property type="match status" value="1"/>
</dbReference>
<comment type="cofactor">
    <cofactor evidence="4">
        <name>[2Fe-2S] cluster</name>
        <dbReference type="ChEBI" id="CHEBI:190135"/>
    </cofactor>
</comment>
<evidence type="ECO:0000256" key="4">
    <source>
        <dbReference type="ARBA" id="ARBA00034078"/>
    </source>
</evidence>
<dbReference type="GO" id="GO:0000166">
    <property type="term" value="F:nucleotide binding"/>
    <property type="evidence" value="ECO:0007669"/>
    <property type="project" value="UniProtKB-KW"/>
</dbReference>
<accession>A0A0W0XSG3</accession>
<dbReference type="InterPro" id="IPR008333">
    <property type="entry name" value="Cbr1-like_FAD-bd_dom"/>
</dbReference>
<proteinExistence type="inferred from homology"/>
<dbReference type="AlphaFoldDB" id="A0A0W0XSG3"/>
<name>A0A0W0XSG3_9GAMM</name>
<dbReference type="EMBL" id="LNYS01000020">
    <property type="protein sequence ID" value="KTD47398.1"/>
    <property type="molecule type" value="Genomic_DNA"/>
</dbReference>
<sequence>MPVKTISAKLADAFMLSSKVKHFIFELQEDPPFTYLPGQFISIHFDRDGKQLKRSYSIANVPLCDNRIEFAAGYVENGPGTAFLFNLQPGDVIQISGPFGRLTLKEEPPKRYLLVATSTGVTPYRAMLPELKRRMEMDPDLKLVILFGGQTRNDVLYENEFLELAKAFPQQVIFRAQLSREPSESLIEHQFSGYVQHAFTELSLNPEEDIVYLCGNPGMIDESFELLKSKGFATQQVIREKYISR</sequence>
<dbReference type="InterPro" id="IPR039261">
    <property type="entry name" value="FNR_nucleotide-bd"/>
</dbReference>
<evidence type="ECO:0000259" key="6">
    <source>
        <dbReference type="PROSITE" id="PS51384"/>
    </source>
</evidence>
<dbReference type="InterPro" id="IPR001709">
    <property type="entry name" value="Flavoprot_Pyr_Nucl_cyt_Rdtase"/>
</dbReference>
<dbReference type="OrthoDB" id="9784483at2"/>
<dbReference type="GO" id="GO:0004324">
    <property type="term" value="F:ferredoxin-NADP+ reductase activity"/>
    <property type="evidence" value="ECO:0007669"/>
    <property type="project" value="UniProtKB-EC"/>
</dbReference>
<dbReference type="CDD" id="cd06195">
    <property type="entry name" value="FNR1"/>
    <property type="match status" value="1"/>
</dbReference>
<keyword evidence="8" id="KW-1185">Reference proteome</keyword>
<feature type="domain" description="FAD-binding FR-type" evidence="6">
    <location>
        <begin position="3"/>
        <end position="105"/>
    </location>
</feature>
<comment type="catalytic activity">
    <reaction evidence="5">
        <text>2 reduced [2Fe-2S]-[ferredoxin] + NADP(+) + H(+) = 2 oxidized [2Fe-2S]-[ferredoxin] + NADPH</text>
        <dbReference type="Rhea" id="RHEA:20125"/>
        <dbReference type="Rhea" id="RHEA-COMP:10000"/>
        <dbReference type="Rhea" id="RHEA-COMP:10001"/>
        <dbReference type="ChEBI" id="CHEBI:15378"/>
        <dbReference type="ChEBI" id="CHEBI:33737"/>
        <dbReference type="ChEBI" id="CHEBI:33738"/>
        <dbReference type="ChEBI" id="CHEBI:57783"/>
        <dbReference type="ChEBI" id="CHEBI:58349"/>
        <dbReference type="EC" id="1.18.1.2"/>
    </reaction>
</comment>
<dbReference type="InterPro" id="IPR050415">
    <property type="entry name" value="MRET"/>
</dbReference>
<organism evidence="7 8">
    <name type="scientific">Legionella quinlivanii</name>
    <dbReference type="NCBI Taxonomy" id="45073"/>
    <lineage>
        <taxon>Bacteria</taxon>
        <taxon>Pseudomonadati</taxon>
        <taxon>Pseudomonadota</taxon>
        <taxon>Gammaproteobacteria</taxon>
        <taxon>Legionellales</taxon>
        <taxon>Legionellaceae</taxon>
        <taxon>Legionella</taxon>
    </lineage>
</organism>
<dbReference type="Pfam" id="PF00175">
    <property type="entry name" value="NAD_binding_1"/>
    <property type="match status" value="1"/>
</dbReference>
<comment type="similarity">
    <text evidence="1">Belongs to the ferredoxin--NADP reductase type 1 family.</text>
</comment>
<dbReference type="PANTHER" id="PTHR47354">
    <property type="entry name" value="NADH OXIDOREDUCTASE HCR"/>
    <property type="match status" value="1"/>
</dbReference>
<dbReference type="PROSITE" id="PS51384">
    <property type="entry name" value="FAD_FR"/>
    <property type="match status" value="1"/>
</dbReference>